<dbReference type="RefSeq" id="WP_108515838.1">
    <property type="nucleotide sequence ID" value="NZ_CP026951.1"/>
</dbReference>
<evidence type="ECO:0000256" key="1">
    <source>
        <dbReference type="ARBA" id="ARBA00023002"/>
    </source>
</evidence>
<keyword evidence="5" id="KW-1185">Reference proteome</keyword>
<reference evidence="5" key="1">
    <citation type="submission" date="2018-04" db="EMBL/GenBank/DDBJ databases">
        <authorList>
            <person name="Liu S."/>
            <person name="Wang Z."/>
            <person name="Li J."/>
        </authorList>
    </citation>
    <scope>NUCLEOTIDE SEQUENCE [LARGE SCALE GENOMIC DNA]</scope>
    <source>
        <strain evidence="5">S1194</strain>
    </source>
</reference>
<dbReference type="InterPro" id="IPR009100">
    <property type="entry name" value="AcylCoA_DH/oxidase_NM_dom_sf"/>
</dbReference>
<protein>
    <submittedName>
        <fullName evidence="4">Acyl-CoA dehydrogenase</fullName>
    </submittedName>
</protein>
<dbReference type="Pfam" id="PF02771">
    <property type="entry name" value="Acyl-CoA_dh_N"/>
    <property type="match status" value="1"/>
</dbReference>
<dbReference type="Proteomes" id="UP000244978">
    <property type="component" value="Unassembled WGS sequence"/>
</dbReference>
<evidence type="ECO:0000313" key="4">
    <source>
        <dbReference type="EMBL" id="PWB96281.1"/>
    </source>
</evidence>
<dbReference type="EMBL" id="QEEX01000002">
    <property type="protein sequence ID" value="PWB96281.1"/>
    <property type="molecule type" value="Genomic_DNA"/>
</dbReference>
<proteinExistence type="predicted"/>
<dbReference type="InterPro" id="IPR013786">
    <property type="entry name" value="AcylCoA_DH/ox_N"/>
</dbReference>
<dbReference type="KEGG" id="salc:C2138_04365"/>
<evidence type="ECO:0000259" key="2">
    <source>
        <dbReference type="Pfam" id="PF02771"/>
    </source>
</evidence>
<dbReference type="InterPro" id="IPR036250">
    <property type="entry name" value="AcylCo_DH-like_C"/>
</dbReference>
<evidence type="ECO:0000259" key="3">
    <source>
        <dbReference type="Pfam" id="PF08028"/>
    </source>
</evidence>
<dbReference type="GO" id="GO:0003995">
    <property type="term" value="F:acyl-CoA dehydrogenase activity"/>
    <property type="evidence" value="ECO:0007669"/>
    <property type="project" value="TreeGrafter"/>
</dbReference>
<dbReference type="AlphaFoldDB" id="A0A2U1SXB5"/>
<dbReference type="GO" id="GO:0050660">
    <property type="term" value="F:flavin adenine dinucleotide binding"/>
    <property type="evidence" value="ECO:0007669"/>
    <property type="project" value="InterPro"/>
</dbReference>
<evidence type="ECO:0000313" key="5">
    <source>
        <dbReference type="Proteomes" id="UP000244978"/>
    </source>
</evidence>
<sequence length="389" mass="41814">MTILTDDLLERIRLRAAGYDHDNSFAHEDLAELAAAGYLAAFVPVEWGGAGLGFAQVTREQSRLAAASPATALAINMHLVWTGVARVLLDRGDDSLAYVLHEAAAGEIFAFGVSEPGNDLVLFGSTTDARPRDDGGYEFTGTKIFTSLSPVWTRLGVFGIDTSGPQPQLVHAFLERGTDGIEIVDDWDTVGMRASQSNTTRLSSARARPDRVFGHRPVGPSAHPIVFAIFATFLTLVSSVYRGIAERGLELGVEAARSRRSLRTGISADQDPITRWKLADAAIAIDALTPQLDTLARDIDDLVDRGDQWFRALTGLKLRATETARFCIDQAVRVAGGSSFRSSHELGRLYRDVLAGGFHPSNEDSVHSTVATAILGPITDQAPSKGLST</sequence>
<gene>
    <name evidence="4" type="ORF">DF220_13075</name>
</gene>
<dbReference type="InterPro" id="IPR037069">
    <property type="entry name" value="AcylCoA_DH/ox_N_sf"/>
</dbReference>
<keyword evidence="1" id="KW-0560">Oxidoreductase</keyword>
<dbReference type="Gene3D" id="2.40.110.10">
    <property type="entry name" value="Butyryl-CoA Dehydrogenase, subunit A, domain 2"/>
    <property type="match status" value="1"/>
</dbReference>
<dbReference type="InterPro" id="IPR046373">
    <property type="entry name" value="Acyl-CoA_Oxase/DH_mid-dom_sf"/>
</dbReference>
<dbReference type="PANTHER" id="PTHR43884:SF25">
    <property type="entry name" value="ACYL-COA DEHYDROGENASE YDBM-RELATED"/>
    <property type="match status" value="1"/>
</dbReference>
<feature type="domain" description="Acyl-CoA dehydrogenase/oxidase N-terminal" evidence="2">
    <location>
        <begin position="10"/>
        <end position="80"/>
    </location>
</feature>
<name>A0A2U1SXB5_9MICO</name>
<dbReference type="Pfam" id="PF08028">
    <property type="entry name" value="Acyl-CoA_dh_2"/>
    <property type="match status" value="1"/>
</dbReference>
<dbReference type="InterPro" id="IPR013107">
    <property type="entry name" value="Acyl-CoA_DH_C"/>
</dbReference>
<dbReference type="OrthoDB" id="3404950at2"/>
<comment type="caution">
    <text evidence="4">The sequence shown here is derived from an EMBL/GenBank/DDBJ whole genome shotgun (WGS) entry which is preliminary data.</text>
</comment>
<dbReference type="PIRSF" id="PIRSF016578">
    <property type="entry name" value="HsaA"/>
    <property type="match status" value="1"/>
</dbReference>
<dbReference type="SUPFAM" id="SSF56645">
    <property type="entry name" value="Acyl-CoA dehydrogenase NM domain-like"/>
    <property type="match status" value="1"/>
</dbReference>
<accession>A0A2U1SXB5</accession>
<dbReference type="SUPFAM" id="SSF47203">
    <property type="entry name" value="Acyl-CoA dehydrogenase C-terminal domain-like"/>
    <property type="match status" value="1"/>
</dbReference>
<organism evidence="4 5">
    <name type="scientific">Homoserinimonas hongtaonis</name>
    <dbReference type="NCBI Taxonomy" id="2079791"/>
    <lineage>
        <taxon>Bacteria</taxon>
        <taxon>Bacillati</taxon>
        <taxon>Actinomycetota</taxon>
        <taxon>Actinomycetes</taxon>
        <taxon>Micrococcales</taxon>
        <taxon>Microbacteriaceae</taxon>
        <taxon>Homoserinimonas</taxon>
    </lineage>
</organism>
<dbReference type="Gene3D" id="1.10.540.10">
    <property type="entry name" value="Acyl-CoA dehydrogenase/oxidase, N-terminal domain"/>
    <property type="match status" value="1"/>
</dbReference>
<dbReference type="PANTHER" id="PTHR43884">
    <property type="entry name" value="ACYL-COA DEHYDROGENASE"/>
    <property type="match status" value="1"/>
</dbReference>
<dbReference type="Gene3D" id="1.20.140.10">
    <property type="entry name" value="Butyryl-CoA Dehydrogenase, subunit A, domain 3"/>
    <property type="match status" value="1"/>
</dbReference>
<feature type="domain" description="Acyl-CoA dehydrogenase C-terminal" evidence="3">
    <location>
        <begin position="238"/>
        <end position="359"/>
    </location>
</feature>